<evidence type="ECO:0000256" key="1">
    <source>
        <dbReference type="ARBA" id="ARBA00023002"/>
    </source>
</evidence>
<dbReference type="GO" id="GO:0016491">
    <property type="term" value="F:oxidoreductase activity"/>
    <property type="evidence" value="ECO:0007669"/>
    <property type="project" value="UniProtKB-KW"/>
</dbReference>
<reference evidence="4" key="1">
    <citation type="submission" date="2020-05" db="EMBL/GenBank/DDBJ databases">
        <authorList>
            <person name="Chiriac C."/>
            <person name="Salcher M."/>
            <person name="Ghai R."/>
            <person name="Kavagutti S V."/>
        </authorList>
    </citation>
    <scope>NUCLEOTIDE SEQUENCE</scope>
</reference>
<dbReference type="AlphaFoldDB" id="A0A6J7P7K3"/>
<gene>
    <name evidence="4" type="ORF">UFOPK4061_00208</name>
</gene>
<feature type="domain" description="D-isomer specific 2-hydroxyacid dehydrogenase NAD-binding" evidence="3">
    <location>
        <begin position="96"/>
        <end position="269"/>
    </location>
</feature>
<keyword evidence="1" id="KW-0560">Oxidoreductase</keyword>
<dbReference type="Pfam" id="PF02826">
    <property type="entry name" value="2-Hacid_dh_C"/>
    <property type="match status" value="1"/>
</dbReference>
<dbReference type="GO" id="GO:0051287">
    <property type="term" value="F:NAD binding"/>
    <property type="evidence" value="ECO:0007669"/>
    <property type="project" value="InterPro"/>
</dbReference>
<dbReference type="SUPFAM" id="SSF51735">
    <property type="entry name" value="NAD(P)-binding Rossmann-fold domains"/>
    <property type="match status" value="1"/>
</dbReference>
<dbReference type="CDD" id="cd12166">
    <property type="entry name" value="2-Hacid_dh_7"/>
    <property type="match status" value="1"/>
</dbReference>
<dbReference type="PANTHER" id="PTHR43333">
    <property type="entry name" value="2-HACID_DH_C DOMAIN-CONTAINING PROTEIN"/>
    <property type="match status" value="1"/>
</dbReference>
<evidence type="ECO:0000259" key="3">
    <source>
        <dbReference type="Pfam" id="PF02826"/>
    </source>
</evidence>
<organism evidence="4">
    <name type="scientific">freshwater metagenome</name>
    <dbReference type="NCBI Taxonomy" id="449393"/>
    <lineage>
        <taxon>unclassified sequences</taxon>
        <taxon>metagenomes</taxon>
        <taxon>ecological metagenomes</taxon>
    </lineage>
</organism>
<evidence type="ECO:0000256" key="2">
    <source>
        <dbReference type="ARBA" id="ARBA00023027"/>
    </source>
</evidence>
<keyword evidence="2" id="KW-0520">NAD</keyword>
<dbReference type="InterPro" id="IPR036291">
    <property type="entry name" value="NAD(P)-bd_dom_sf"/>
</dbReference>
<dbReference type="PANTHER" id="PTHR43333:SF1">
    <property type="entry name" value="D-ISOMER SPECIFIC 2-HYDROXYACID DEHYDROGENASE NAD-BINDING DOMAIN-CONTAINING PROTEIN"/>
    <property type="match status" value="1"/>
</dbReference>
<dbReference type="EMBL" id="CAFBPD010000023">
    <property type="protein sequence ID" value="CAB4999249.1"/>
    <property type="molecule type" value="Genomic_DNA"/>
</dbReference>
<proteinExistence type="predicted"/>
<sequence length="305" mass="32225">MLVALIPEFVAPAAPGVIGYHEAIEPSADLLDRCGFFVPHYLGPEPNSHLMARMPKLERAQLLTAGFEAALPFLPPSVLLSNAVGVHDAATAELAVGLILASLRGIDDASRAMTTATWIHGHHTSLADRRVLIVGAGGVGSALARRLDGFEVEVTMVARSRRGTAGGPDEVAAMSELEGLLPSADVVVLAVPLTEETRGLVDASFLARMREGSLLVNVARGPVVRTNDLASALQSGRIRAALDVTDPEPLPVDHPLWRCPNLLITGHLGGNTTSFPPRAIRLIAEQLRRWRAGEPALHVVAGANP</sequence>
<evidence type="ECO:0000313" key="4">
    <source>
        <dbReference type="EMBL" id="CAB4999249.1"/>
    </source>
</evidence>
<protein>
    <submittedName>
        <fullName evidence="4">Unannotated protein</fullName>
    </submittedName>
</protein>
<accession>A0A6J7P7K3</accession>
<dbReference type="Gene3D" id="3.40.50.720">
    <property type="entry name" value="NAD(P)-binding Rossmann-like Domain"/>
    <property type="match status" value="2"/>
</dbReference>
<name>A0A6J7P7K3_9ZZZZ</name>
<dbReference type="InterPro" id="IPR006140">
    <property type="entry name" value="D-isomer_DH_NAD-bd"/>
</dbReference>